<evidence type="ECO:0000313" key="3">
    <source>
        <dbReference type="EMBL" id="MBB5319757.1"/>
    </source>
</evidence>
<gene>
    <name evidence="3" type="ORF">HNR38_000225</name>
</gene>
<keyword evidence="1" id="KW-0732">Signal</keyword>
<dbReference type="AlphaFoldDB" id="A0A840UG35"/>
<evidence type="ECO:0000256" key="1">
    <source>
        <dbReference type="SAM" id="SignalP"/>
    </source>
</evidence>
<comment type="caution">
    <text evidence="3">The sequence shown here is derived from an EMBL/GenBank/DDBJ whole genome shotgun (WGS) entry which is preliminary data.</text>
</comment>
<proteinExistence type="predicted"/>
<dbReference type="EMBL" id="JACHFE010000001">
    <property type="protein sequence ID" value="MBB5319757.1"/>
    <property type="molecule type" value="Genomic_DNA"/>
</dbReference>
<evidence type="ECO:0000313" key="4">
    <source>
        <dbReference type="Proteomes" id="UP000591735"/>
    </source>
</evidence>
<name>A0A840UG35_9GAMM</name>
<accession>A0A840UG35</accession>
<dbReference type="Pfam" id="PF13511">
    <property type="entry name" value="DUF4124"/>
    <property type="match status" value="1"/>
</dbReference>
<reference evidence="3 4" key="1">
    <citation type="submission" date="2020-08" db="EMBL/GenBank/DDBJ databases">
        <title>Genomic Encyclopedia of Type Strains, Phase IV (KMG-IV): sequencing the most valuable type-strain genomes for metagenomic binning, comparative biology and taxonomic classification.</title>
        <authorList>
            <person name="Goeker M."/>
        </authorList>
    </citation>
    <scope>NUCLEOTIDE SEQUENCE [LARGE SCALE GENOMIC DNA]</scope>
    <source>
        <strain evidence="3 4">DSM 22359</strain>
    </source>
</reference>
<feature type="domain" description="DUF4124" evidence="2">
    <location>
        <begin position="15"/>
        <end position="46"/>
    </location>
</feature>
<evidence type="ECO:0000259" key="2">
    <source>
        <dbReference type="Pfam" id="PF13511"/>
    </source>
</evidence>
<keyword evidence="4" id="KW-1185">Reference proteome</keyword>
<dbReference type="InterPro" id="IPR025392">
    <property type="entry name" value="DUF4124"/>
</dbReference>
<feature type="chain" id="PRO_5033000674" description="DUF4124 domain-containing protein" evidence="1">
    <location>
        <begin position="24"/>
        <end position="273"/>
    </location>
</feature>
<dbReference type="Proteomes" id="UP000591735">
    <property type="component" value="Unassembled WGS sequence"/>
</dbReference>
<sequence>MTNNAILIIILGSLAFWSTTASSQSVYKWVDDNGVVHFGAQPPAVNSGGEEDKVELIDEDSRKSRLERLAGSWWGRSPDGATINLRFYPGGEFWHEEHRPDSRQFRTRVKGRYQLSNDALTLDYGNSNRYEARFNEPQEYIVSRLDDQTLKLTRQGQQLSLKRLQPTRVTPLSSDLYGKWFNTENRTRIYEFGHGRFKLLTHNGPRRYKTRAEGNWHWQDPVMSLEVIVDYTRERYYTGDTYEWRILDRRPESITLRRTSDGREIKLQRLDAL</sequence>
<organism evidence="3 4">
    <name type="scientific">Marinobacter oulmenensis</name>
    <dbReference type="NCBI Taxonomy" id="643747"/>
    <lineage>
        <taxon>Bacteria</taxon>
        <taxon>Pseudomonadati</taxon>
        <taxon>Pseudomonadota</taxon>
        <taxon>Gammaproteobacteria</taxon>
        <taxon>Pseudomonadales</taxon>
        <taxon>Marinobacteraceae</taxon>
        <taxon>Marinobacter</taxon>
    </lineage>
</organism>
<dbReference type="RefSeq" id="WP_221275608.1">
    <property type="nucleotide sequence ID" value="NZ_JACHFE010000001.1"/>
</dbReference>
<feature type="signal peptide" evidence="1">
    <location>
        <begin position="1"/>
        <end position="23"/>
    </location>
</feature>
<protein>
    <recommendedName>
        <fullName evidence="2">DUF4124 domain-containing protein</fullName>
    </recommendedName>
</protein>